<evidence type="ECO:0000313" key="2">
    <source>
        <dbReference type="EMBL" id="MDQ7247581.1"/>
    </source>
</evidence>
<keyword evidence="1" id="KW-0812">Transmembrane</keyword>
<evidence type="ECO:0008006" key="4">
    <source>
        <dbReference type="Google" id="ProtNLM"/>
    </source>
</evidence>
<feature type="transmembrane region" description="Helical" evidence="1">
    <location>
        <begin position="34"/>
        <end position="52"/>
    </location>
</feature>
<comment type="caution">
    <text evidence="2">The sequence shown here is derived from an EMBL/GenBank/DDBJ whole genome shotgun (WGS) entry which is preliminary data.</text>
</comment>
<feature type="transmembrane region" description="Helical" evidence="1">
    <location>
        <begin position="432"/>
        <end position="453"/>
    </location>
</feature>
<feature type="transmembrane region" description="Helical" evidence="1">
    <location>
        <begin position="72"/>
        <end position="93"/>
    </location>
</feature>
<feature type="transmembrane region" description="Helical" evidence="1">
    <location>
        <begin position="176"/>
        <end position="197"/>
    </location>
</feature>
<proteinExistence type="predicted"/>
<name>A0ABU0YIP9_9PROT</name>
<feature type="transmembrane region" description="Helical" evidence="1">
    <location>
        <begin position="297"/>
        <end position="319"/>
    </location>
</feature>
<evidence type="ECO:0000256" key="1">
    <source>
        <dbReference type="SAM" id="Phobius"/>
    </source>
</evidence>
<feature type="transmembrane region" description="Helical" evidence="1">
    <location>
        <begin position="151"/>
        <end position="170"/>
    </location>
</feature>
<keyword evidence="1" id="KW-1133">Transmembrane helix</keyword>
<keyword evidence="1" id="KW-0472">Membrane</keyword>
<evidence type="ECO:0000313" key="3">
    <source>
        <dbReference type="Proteomes" id="UP001230156"/>
    </source>
</evidence>
<keyword evidence="3" id="KW-1185">Reference proteome</keyword>
<feature type="transmembrane region" description="Helical" evidence="1">
    <location>
        <begin position="331"/>
        <end position="349"/>
    </location>
</feature>
<feature type="transmembrane region" description="Helical" evidence="1">
    <location>
        <begin position="399"/>
        <end position="420"/>
    </location>
</feature>
<protein>
    <recommendedName>
        <fullName evidence="4">Fenitrothion hydrolase</fullName>
    </recommendedName>
</protein>
<feature type="transmembrane region" description="Helical" evidence="1">
    <location>
        <begin position="113"/>
        <end position="139"/>
    </location>
</feature>
<organism evidence="2 3">
    <name type="scientific">Dongia sedimenti</name>
    <dbReference type="NCBI Taxonomy" id="3064282"/>
    <lineage>
        <taxon>Bacteria</taxon>
        <taxon>Pseudomonadati</taxon>
        <taxon>Pseudomonadota</taxon>
        <taxon>Alphaproteobacteria</taxon>
        <taxon>Rhodospirillales</taxon>
        <taxon>Dongiaceae</taxon>
        <taxon>Dongia</taxon>
    </lineage>
</organism>
<dbReference type="Proteomes" id="UP001230156">
    <property type="component" value="Unassembled WGS sequence"/>
</dbReference>
<dbReference type="RefSeq" id="WP_379954985.1">
    <property type="nucleotide sequence ID" value="NZ_JAUYVI010000002.1"/>
</dbReference>
<gene>
    <name evidence="2" type="ORF">Q8A70_07875</name>
</gene>
<reference evidence="3" key="1">
    <citation type="submission" date="2023-08" db="EMBL/GenBank/DDBJ databases">
        <title>Rhodospirillaceae gen. nov., a novel taxon isolated from the Yangtze River Yuezi River estuary sludge.</title>
        <authorList>
            <person name="Ruan L."/>
        </authorList>
    </citation>
    <scope>NUCLEOTIDE SEQUENCE [LARGE SCALE GENOMIC DNA]</scope>
    <source>
        <strain evidence="3">R-7</strain>
    </source>
</reference>
<sequence length="459" mass="49158">MRGGALLILCAGTTPAWAHAGAAGFVLLLPTELYILGGALAVLVSVVVLAAFYRGAATPAPAPAERELPRPLVVAISLSVLLFLALLVAAGFWGSPDPIANPLPTTLWTVWWAGFTLAVALLGDLWAFANPWIGLALLGPKRPLLAYPDRVGSWPAVLQFLGFAWFELVYPTPQDPARLAFAVVAYWLGNFVAMMVFGPRWLERGEAFSVFFAMVGRLGTRSWRLSTEPRLAVVTSLGPPARRLREAFGDLSGAAFVLVTLSAVSFDGLSRTFFWVGRLGLNPLEFPGRSVVIWPNTVGLLLSAVTLAALYAAAITLGLRLSGAAQPLRRTLCRFVLSIVPISIAYHLAHYLQSLIVDFPTAVLALSDPFGLGWSLLPDEGLQHGTTMGLGPEGIMTAYRAQTAIIVAGHVLATLAAHRIALFETGNRRQAVLMGIPLAVLMVFYTVFGLWLLSTPEIG</sequence>
<dbReference type="EMBL" id="JAUYVI010000002">
    <property type="protein sequence ID" value="MDQ7247581.1"/>
    <property type="molecule type" value="Genomic_DNA"/>
</dbReference>
<accession>A0ABU0YIP9</accession>
<feature type="transmembrane region" description="Helical" evidence="1">
    <location>
        <begin position="251"/>
        <end position="277"/>
    </location>
</feature>